<evidence type="ECO:0000313" key="1">
    <source>
        <dbReference type="EMBL" id="KAH7987626.1"/>
    </source>
</evidence>
<organism evidence="1 2">
    <name type="scientific">Sphaerodactylus townsendi</name>
    <dbReference type="NCBI Taxonomy" id="933632"/>
    <lineage>
        <taxon>Eukaryota</taxon>
        <taxon>Metazoa</taxon>
        <taxon>Chordata</taxon>
        <taxon>Craniata</taxon>
        <taxon>Vertebrata</taxon>
        <taxon>Euteleostomi</taxon>
        <taxon>Lepidosauria</taxon>
        <taxon>Squamata</taxon>
        <taxon>Bifurcata</taxon>
        <taxon>Gekkota</taxon>
        <taxon>Sphaerodactylidae</taxon>
        <taxon>Sphaerodactylus</taxon>
    </lineage>
</organism>
<gene>
    <name evidence="1" type="ORF">K3G42_008443</name>
</gene>
<keyword evidence="2" id="KW-1185">Reference proteome</keyword>
<comment type="caution">
    <text evidence="1">The sequence shown here is derived from an EMBL/GenBank/DDBJ whole genome shotgun (WGS) entry which is preliminary data.</text>
</comment>
<protein>
    <submittedName>
        <fullName evidence="1">Uncharacterized protein</fullName>
    </submittedName>
</protein>
<dbReference type="EMBL" id="CM037630">
    <property type="protein sequence ID" value="KAH7987626.1"/>
    <property type="molecule type" value="Genomic_DNA"/>
</dbReference>
<dbReference type="Proteomes" id="UP000827872">
    <property type="component" value="Linkage Group LG17"/>
</dbReference>
<evidence type="ECO:0000313" key="2">
    <source>
        <dbReference type="Proteomes" id="UP000827872"/>
    </source>
</evidence>
<name>A0ACB8E5L2_9SAUR</name>
<proteinExistence type="predicted"/>
<accession>A0ACB8E5L2</accession>
<reference evidence="1" key="1">
    <citation type="submission" date="2021-08" db="EMBL/GenBank/DDBJ databases">
        <title>The first chromosome-level gecko genome reveals the dynamic sex chromosomes of Neotropical dwarf geckos (Sphaerodactylidae: Sphaerodactylus).</title>
        <authorList>
            <person name="Pinto B.J."/>
            <person name="Keating S.E."/>
            <person name="Gamble T."/>
        </authorList>
    </citation>
    <scope>NUCLEOTIDE SEQUENCE</scope>
    <source>
        <strain evidence="1">TG3544</strain>
    </source>
</reference>
<sequence>MKIRSPKPVAGSPFKNPYEALMKCDDGTTVGLGQNHLIRDCQWERLDSLFNSTFRQFLDLKDELEIKEEKLSQGMFHFHGPGRTLPIGTENRTEPDAPVALSVHWSTSHHLCFYLLSRPPKEKTGKTNSDPKPDIVWPCAAPVVLSAVTPCFSHLALVCEDGAITVWDKSLGFALFVTVLPEGYVVRSIQFMPLSSKTVSHSKDSATRKVQLLVLCTDGSLHLLTSETKEFSTKVLVYKPEHPSQAISAMATVPSLTNAVLTCSWDGTVSLDRHSDGSDCVPLHHASSLQSPLGTLFSLWIATPPILLILQGYEPSGSIKAESGSDQNTIFLFDVTPCPETFSQPDECPPDTLEHLPWDRRCDVFLKNSYQQLSTISQQIPESWSLLKMYAATLQGMGHEK</sequence>